<evidence type="ECO:0000256" key="1">
    <source>
        <dbReference type="SAM" id="MobiDB-lite"/>
    </source>
</evidence>
<dbReference type="RefSeq" id="WP_132878606.1">
    <property type="nucleotide sequence ID" value="NZ_SLXQ01000009.1"/>
</dbReference>
<feature type="compositionally biased region" description="Acidic residues" evidence="1">
    <location>
        <begin position="204"/>
        <end position="219"/>
    </location>
</feature>
<keyword evidence="3" id="KW-1185">Reference proteome</keyword>
<evidence type="ECO:0000313" key="2">
    <source>
        <dbReference type="EMBL" id="TCP49311.1"/>
    </source>
</evidence>
<name>A0A4R2QQJ6_9PSEU</name>
<sequence>MAADIVPIELGLPQGDMVTLWAPRWREDGEEWEAFLGDEDALYGFADAAQLAAYVRTAEEHDLVDHPSWHVVPALTVPELMPDSDHQFDLVGVPELVADEPDTWTLGELAEIVAITRSLADVCELETVTEILDSAEGFGLLDQGKLPFTGREGQRLWTKLAEVVAERWDELLDEIDQMVATPDIDETEFDKASEELAAFTAEAAEGDDEDSADDDLDPLEDTKDGAAKGDTDSAEADADGATDDSGADAAADENSAGEDSADEEPVGFWGGVGIDPIKVITSGEEYYTLRCYLDDQPIFLGSAGSIDAFRSAKALARYLAEPGAGTDNDLAELSTWDEVLSSATAGELSIEVDADNTYVLQGIDEDIAEGPDSMDPTQLDLAVELLTDAADWADEDGVRTALRSSEPLGWLVSFVVRPDPLRLAPSAPFTAERDAWRTLVDDFERRLRTH</sequence>
<protein>
    <recommendedName>
        <fullName evidence="4">Primosomal protein</fullName>
    </recommendedName>
</protein>
<dbReference type="AlphaFoldDB" id="A0A4R2QQJ6"/>
<evidence type="ECO:0008006" key="4">
    <source>
        <dbReference type="Google" id="ProtNLM"/>
    </source>
</evidence>
<feature type="region of interest" description="Disordered" evidence="1">
    <location>
        <begin position="201"/>
        <end position="268"/>
    </location>
</feature>
<evidence type="ECO:0000313" key="3">
    <source>
        <dbReference type="Proteomes" id="UP000294911"/>
    </source>
</evidence>
<dbReference type="Proteomes" id="UP000294911">
    <property type="component" value="Unassembled WGS sequence"/>
</dbReference>
<feature type="compositionally biased region" description="Basic and acidic residues" evidence="1">
    <location>
        <begin position="220"/>
        <end position="231"/>
    </location>
</feature>
<accession>A0A4R2QQJ6</accession>
<dbReference type="EMBL" id="SLXQ01000009">
    <property type="protein sequence ID" value="TCP49311.1"/>
    <property type="molecule type" value="Genomic_DNA"/>
</dbReference>
<comment type="caution">
    <text evidence="2">The sequence shown here is derived from an EMBL/GenBank/DDBJ whole genome shotgun (WGS) entry which is preliminary data.</text>
</comment>
<dbReference type="OrthoDB" id="3350465at2"/>
<feature type="compositionally biased region" description="Acidic residues" evidence="1">
    <location>
        <begin position="232"/>
        <end position="246"/>
    </location>
</feature>
<proteinExistence type="predicted"/>
<reference evidence="2 3" key="1">
    <citation type="submission" date="2019-03" db="EMBL/GenBank/DDBJ databases">
        <title>Genomic Encyclopedia of Type Strains, Phase IV (KMG-IV): sequencing the most valuable type-strain genomes for metagenomic binning, comparative biology and taxonomic classification.</title>
        <authorList>
            <person name="Goeker M."/>
        </authorList>
    </citation>
    <scope>NUCLEOTIDE SEQUENCE [LARGE SCALE GENOMIC DNA]</scope>
    <source>
        <strain evidence="2 3">DSM 45765</strain>
    </source>
</reference>
<gene>
    <name evidence="2" type="ORF">EV191_109133</name>
</gene>
<feature type="compositionally biased region" description="Acidic residues" evidence="1">
    <location>
        <begin position="255"/>
        <end position="265"/>
    </location>
</feature>
<organism evidence="2 3">
    <name type="scientific">Tamaricihabitans halophyticus</name>
    <dbReference type="NCBI Taxonomy" id="1262583"/>
    <lineage>
        <taxon>Bacteria</taxon>
        <taxon>Bacillati</taxon>
        <taxon>Actinomycetota</taxon>
        <taxon>Actinomycetes</taxon>
        <taxon>Pseudonocardiales</taxon>
        <taxon>Pseudonocardiaceae</taxon>
        <taxon>Tamaricihabitans</taxon>
    </lineage>
</organism>